<feature type="transmembrane region" description="Helical" evidence="1">
    <location>
        <begin position="295"/>
        <end position="318"/>
    </location>
</feature>
<evidence type="ECO:0000313" key="2">
    <source>
        <dbReference type="Proteomes" id="UP000887563"/>
    </source>
</evidence>
<feature type="transmembrane region" description="Helical" evidence="1">
    <location>
        <begin position="127"/>
        <end position="151"/>
    </location>
</feature>
<dbReference type="Pfam" id="PF10321">
    <property type="entry name" value="7TM_GPCR_Srt"/>
    <property type="match status" value="1"/>
</dbReference>
<protein>
    <submittedName>
        <fullName evidence="3">Serpentine Receptor, class T</fullName>
    </submittedName>
</protein>
<sequence length="387" mass="44697">MELLLFRPNDPYGTQHLRNRHLRNRHLRTRPPKVYARLYNCTNFNVNLVPYENRVHQFHSWMLIILFVIFELLYIPCMLSMYKHLSNPCYKLLFYIGVTDMLVMLMNGLETGILGLMGAVFCDYPTLIYTSGSIGLSLWFAETSAELLLAINRCLELLNPKLAHDIFKGNRTWWLTVVPSIYAVVLSLFTAPILFTGLYFSWFFNPYVGYNDDFGKIYYNHAHTIHDTFVIFGLSAIYITFSVLLTIRTNSYSTSTHQPTFAQKMTFMQVVIISFFNAMAAGIYIYMQTVRISDAIIIAGTYAWLFAHGIPPVIYLILNKTIRTDFKHYMKVMFGRANVSKFQTVTMLFTSFQNNQQNTSSSRTRRVVVGGRMARSNRVVQTTNGGF</sequence>
<dbReference type="AlphaFoldDB" id="A0A914KN97"/>
<dbReference type="InterPro" id="IPR019425">
    <property type="entry name" value="7TM_GPCR_serpentine_rcpt_Srt"/>
</dbReference>
<accession>A0A914KN97</accession>
<feature type="transmembrane region" description="Helical" evidence="1">
    <location>
        <begin position="92"/>
        <end position="121"/>
    </location>
</feature>
<organism evidence="2 3">
    <name type="scientific">Meloidogyne incognita</name>
    <name type="common">Southern root-knot nematode worm</name>
    <name type="synonym">Oxyuris incognita</name>
    <dbReference type="NCBI Taxonomy" id="6306"/>
    <lineage>
        <taxon>Eukaryota</taxon>
        <taxon>Metazoa</taxon>
        <taxon>Ecdysozoa</taxon>
        <taxon>Nematoda</taxon>
        <taxon>Chromadorea</taxon>
        <taxon>Rhabditida</taxon>
        <taxon>Tylenchina</taxon>
        <taxon>Tylenchomorpha</taxon>
        <taxon>Tylenchoidea</taxon>
        <taxon>Meloidogynidae</taxon>
        <taxon>Meloidogyninae</taxon>
        <taxon>Meloidogyne</taxon>
        <taxon>Meloidogyne incognita group</taxon>
    </lineage>
</organism>
<feature type="transmembrane region" description="Helical" evidence="1">
    <location>
        <begin position="267"/>
        <end position="289"/>
    </location>
</feature>
<dbReference type="Gene3D" id="1.20.1070.10">
    <property type="entry name" value="Rhodopsin 7-helix transmembrane proteins"/>
    <property type="match status" value="1"/>
</dbReference>
<feature type="transmembrane region" description="Helical" evidence="1">
    <location>
        <begin position="58"/>
        <end position="80"/>
    </location>
</feature>
<keyword evidence="2" id="KW-1185">Reference proteome</keyword>
<dbReference type="PANTHER" id="PTHR23021:SF11">
    <property type="entry name" value="SERPENTINE RECEPTOR, CLASS T"/>
    <property type="match status" value="1"/>
</dbReference>
<feature type="transmembrane region" description="Helical" evidence="1">
    <location>
        <begin position="224"/>
        <end position="247"/>
    </location>
</feature>
<evidence type="ECO:0000313" key="3">
    <source>
        <dbReference type="WBParaSite" id="Minc3s00057g02970"/>
    </source>
</evidence>
<name>A0A914KN97_MELIC</name>
<keyword evidence="1" id="KW-0472">Membrane</keyword>
<dbReference type="SUPFAM" id="SSF81321">
    <property type="entry name" value="Family A G protein-coupled receptor-like"/>
    <property type="match status" value="1"/>
</dbReference>
<evidence type="ECO:0000256" key="1">
    <source>
        <dbReference type="SAM" id="Phobius"/>
    </source>
</evidence>
<feature type="transmembrane region" description="Helical" evidence="1">
    <location>
        <begin position="172"/>
        <end position="204"/>
    </location>
</feature>
<dbReference type="Proteomes" id="UP000887563">
    <property type="component" value="Unplaced"/>
</dbReference>
<proteinExistence type="predicted"/>
<dbReference type="WBParaSite" id="Minc3s00057g02970">
    <property type="protein sequence ID" value="Minc3s00057g02970"/>
    <property type="gene ID" value="Minc3s00057g02970"/>
</dbReference>
<reference evidence="3" key="1">
    <citation type="submission" date="2022-11" db="UniProtKB">
        <authorList>
            <consortium name="WormBaseParasite"/>
        </authorList>
    </citation>
    <scope>IDENTIFICATION</scope>
</reference>
<keyword evidence="1" id="KW-1133">Transmembrane helix</keyword>
<dbReference type="PANTHER" id="PTHR23021">
    <property type="entry name" value="SERPENTINE RECEPTOR, CLASS T"/>
    <property type="match status" value="1"/>
</dbReference>
<keyword evidence="1" id="KW-0812">Transmembrane</keyword>